<dbReference type="Gene3D" id="3.80.10.10">
    <property type="entry name" value="Ribonuclease Inhibitor"/>
    <property type="match status" value="1"/>
</dbReference>
<evidence type="ECO:0000259" key="1">
    <source>
        <dbReference type="Pfam" id="PF24758"/>
    </source>
</evidence>
<sequence>MPLENYVKLVDQSLRSHVEQNLHLEQFILTYYDPELDSHLDTWIELVVKLNITELGSQPSVLRPNSLPDFIYDAKKFKTLSTTHIRFCCLESLSLNHVHISDAQLQRVIDKCLSIKTLSLKYCEGISKCHIFGLVHLEYLTADNILPCKIAILDGYNTLQTLILFGAIITDQQFQNIFRKFPNISELELGRCYKLKNIEIRSEKFKKFTLLLRLNSLEKLTIQAPNLLEFDFHSSKMSFSYMGMDMETSSLERVISTLKGCIQKENCGKECPFNIKWHRNLKEVISCTGTSKEGMAASRWYLWLKSTFVIHRVNSFVLKWKDEA</sequence>
<proteinExistence type="predicted"/>
<dbReference type="InterPro" id="IPR032675">
    <property type="entry name" value="LRR_dom_sf"/>
</dbReference>
<evidence type="ECO:0000313" key="2">
    <source>
        <dbReference type="EMBL" id="KAK4726972.1"/>
    </source>
</evidence>
<dbReference type="InterPro" id="IPR053772">
    <property type="entry name" value="At1g61320/At1g61330-like"/>
</dbReference>
<dbReference type="AlphaFoldDB" id="A0AAV9LRH5"/>
<keyword evidence="3" id="KW-1185">Reference proteome</keyword>
<dbReference type="InterPro" id="IPR055411">
    <property type="entry name" value="LRR_FXL15/At3g58940/PEG3-like"/>
</dbReference>
<dbReference type="SUPFAM" id="SSF52047">
    <property type="entry name" value="RNI-like"/>
    <property type="match status" value="1"/>
</dbReference>
<dbReference type="Proteomes" id="UP001311915">
    <property type="component" value="Unassembled WGS sequence"/>
</dbReference>
<dbReference type="PANTHER" id="PTHR34145">
    <property type="entry name" value="OS02G0105600 PROTEIN"/>
    <property type="match status" value="1"/>
</dbReference>
<accession>A0AAV9LRH5</accession>
<dbReference type="EMBL" id="JAWPEI010000005">
    <property type="protein sequence ID" value="KAK4726972.1"/>
    <property type="molecule type" value="Genomic_DNA"/>
</dbReference>
<name>A0AAV9LRH5_9SOLN</name>
<feature type="domain" description="F-box/LRR-repeat protein 15/At3g58940/PEG3-like LRR" evidence="1">
    <location>
        <begin position="66"/>
        <end position="131"/>
    </location>
</feature>
<evidence type="ECO:0000313" key="3">
    <source>
        <dbReference type="Proteomes" id="UP001311915"/>
    </source>
</evidence>
<dbReference type="Pfam" id="PF24758">
    <property type="entry name" value="LRR_At5g56370"/>
    <property type="match status" value="1"/>
</dbReference>
<protein>
    <recommendedName>
        <fullName evidence="1">F-box/LRR-repeat protein 15/At3g58940/PEG3-like LRR domain-containing protein</fullName>
    </recommendedName>
</protein>
<reference evidence="2 3" key="1">
    <citation type="submission" date="2023-10" db="EMBL/GenBank/DDBJ databases">
        <title>Genome-Wide Identification Analysis in wild type Solanum Pinnatisectum Reveals Some Genes Defensing Phytophthora Infestans.</title>
        <authorList>
            <person name="Sun C."/>
        </authorList>
    </citation>
    <scope>NUCLEOTIDE SEQUENCE [LARGE SCALE GENOMIC DNA]</scope>
    <source>
        <strain evidence="2">LQN</strain>
        <tissue evidence="2">Leaf</tissue>
    </source>
</reference>
<comment type="caution">
    <text evidence="2">The sequence shown here is derived from an EMBL/GenBank/DDBJ whole genome shotgun (WGS) entry which is preliminary data.</text>
</comment>
<gene>
    <name evidence="2" type="ORF">R3W88_031889</name>
</gene>
<organism evidence="2 3">
    <name type="scientific">Solanum pinnatisectum</name>
    <name type="common">tansyleaf nightshade</name>
    <dbReference type="NCBI Taxonomy" id="50273"/>
    <lineage>
        <taxon>Eukaryota</taxon>
        <taxon>Viridiplantae</taxon>
        <taxon>Streptophyta</taxon>
        <taxon>Embryophyta</taxon>
        <taxon>Tracheophyta</taxon>
        <taxon>Spermatophyta</taxon>
        <taxon>Magnoliopsida</taxon>
        <taxon>eudicotyledons</taxon>
        <taxon>Gunneridae</taxon>
        <taxon>Pentapetalae</taxon>
        <taxon>asterids</taxon>
        <taxon>lamiids</taxon>
        <taxon>Solanales</taxon>
        <taxon>Solanaceae</taxon>
        <taxon>Solanoideae</taxon>
        <taxon>Solaneae</taxon>
        <taxon>Solanum</taxon>
    </lineage>
</organism>